<dbReference type="AlphaFoldDB" id="A0A6G1LFE2"/>
<reference evidence="1" key="1">
    <citation type="journal article" date="2020" name="Stud. Mycol.">
        <title>101 Dothideomycetes genomes: a test case for predicting lifestyles and emergence of pathogens.</title>
        <authorList>
            <person name="Haridas S."/>
            <person name="Albert R."/>
            <person name="Binder M."/>
            <person name="Bloem J."/>
            <person name="Labutti K."/>
            <person name="Salamov A."/>
            <person name="Andreopoulos B."/>
            <person name="Baker S."/>
            <person name="Barry K."/>
            <person name="Bills G."/>
            <person name="Bluhm B."/>
            <person name="Cannon C."/>
            <person name="Castanera R."/>
            <person name="Culley D."/>
            <person name="Daum C."/>
            <person name="Ezra D."/>
            <person name="Gonzalez J."/>
            <person name="Henrissat B."/>
            <person name="Kuo A."/>
            <person name="Liang C."/>
            <person name="Lipzen A."/>
            <person name="Lutzoni F."/>
            <person name="Magnuson J."/>
            <person name="Mondo S."/>
            <person name="Nolan M."/>
            <person name="Ohm R."/>
            <person name="Pangilinan J."/>
            <person name="Park H.-J."/>
            <person name="Ramirez L."/>
            <person name="Alfaro M."/>
            <person name="Sun H."/>
            <person name="Tritt A."/>
            <person name="Yoshinaga Y."/>
            <person name="Zwiers L.-H."/>
            <person name="Turgeon B."/>
            <person name="Goodwin S."/>
            <person name="Spatafora J."/>
            <person name="Crous P."/>
            <person name="Grigoriev I."/>
        </authorList>
    </citation>
    <scope>NUCLEOTIDE SEQUENCE</scope>
    <source>
        <strain evidence="1">CBS 116005</strain>
    </source>
</reference>
<name>A0A6G1LFE2_9PEZI</name>
<dbReference type="Proteomes" id="UP000799436">
    <property type="component" value="Unassembled WGS sequence"/>
</dbReference>
<evidence type="ECO:0000313" key="2">
    <source>
        <dbReference type="Proteomes" id="UP000799436"/>
    </source>
</evidence>
<protein>
    <submittedName>
        <fullName evidence="1">Uncharacterized protein</fullName>
    </submittedName>
</protein>
<dbReference type="EMBL" id="ML995819">
    <property type="protein sequence ID" value="KAF2771576.1"/>
    <property type="molecule type" value="Genomic_DNA"/>
</dbReference>
<keyword evidence="2" id="KW-1185">Reference proteome</keyword>
<accession>A0A6G1LFE2</accession>
<organism evidence="1 2">
    <name type="scientific">Teratosphaeria nubilosa</name>
    <dbReference type="NCBI Taxonomy" id="161662"/>
    <lineage>
        <taxon>Eukaryota</taxon>
        <taxon>Fungi</taxon>
        <taxon>Dikarya</taxon>
        <taxon>Ascomycota</taxon>
        <taxon>Pezizomycotina</taxon>
        <taxon>Dothideomycetes</taxon>
        <taxon>Dothideomycetidae</taxon>
        <taxon>Mycosphaerellales</taxon>
        <taxon>Teratosphaeriaceae</taxon>
        <taxon>Teratosphaeria</taxon>
    </lineage>
</organism>
<proteinExistence type="predicted"/>
<gene>
    <name evidence="1" type="ORF">EJ03DRAFT_334851</name>
</gene>
<evidence type="ECO:0000313" key="1">
    <source>
        <dbReference type="EMBL" id="KAF2771576.1"/>
    </source>
</evidence>
<sequence length="163" mass="18195">MLPSLRSLCVHGSNGAGHGDEQWGLPVGSSPLEPIHVDLMSMDDNNSLDYDFWSALLKFAKALKTVAFNNFYTDCADILFETLAVYQASSLEALMFYEPNLSGYDGYRQFPPRALNPFSSLRIARVDLEDLISEAYSSHGLAAHKLPLEMRISNHLQVFSQFS</sequence>